<evidence type="ECO:0000256" key="1">
    <source>
        <dbReference type="SAM" id="MobiDB-lite"/>
    </source>
</evidence>
<keyword evidence="3" id="KW-1185">Reference proteome</keyword>
<comment type="caution">
    <text evidence="2">The sequence shown here is derived from an EMBL/GenBank/DDBJ whole genome shotgun (WGS) entry which is preliminary data.</text>
</comment>
<dbReference type="Proteomes" id="UP001430953">
    <property type="component" value="Unassembled WGS sequence"/>
</dbReference>
<evidence type="ECO:0000313" key="2">
    <source>
        <dbReference type="EMBL" id="KAL0098927.1"/>
    </source>
</evidence>
<gene>
    <name evidence="2" type="ORF">PUN28_020835</name>
</gene>
<dbReference type="AlphaFoldDB" id="A0AAW2E6M3"/>
<feature type="region of interest" description="Disordered" evidence="1">
    <location>
        <begin position="1"/>
        <end position="41"/>
    </location>
</feature>
<evidence type="ECO:0000313" key="3">
    <source>
        <dbReference type="Proteomes" id="UP001430953"/>
    </source>
</evidence>
<protein>
    <submittedName>
        <fullName evidence="2">Uncharacterized protein</fullName>
    </submittedName>
</protein>
<sequence length="115" mass="12515">MPSEESDVPDEQRQVMPARRSVSPNPHTSAGLPKPQPPGVYENAGSVFAKYRRHNGTTSFQQVVDLSFSLFLGVVSILNDEEIPPSSPPGEVEEEVGALTKELFGPDLQKKDLPS</sequence>
<proteinExistence type="predicted"/>
<organism evidence="2 3">
    <name type="scientific">Cardiocondyla obscurior</name>
    <dbReference type="NCBI Taxonomy" id="286306"/>
    <lineage>
        <taxon>Eukaryota</taxon>
        <taxon>Metazoa</taxon>
        <taxon>Ecdysozoa</taxon>
        <taxon>Arthropoda</taxon>
        <taxon>Hexapoda</taxon>
        <taxon>Insecta</taxon>
        <taxon>Pterygota</taxon>
        <taxon>Neoptera</taxon>
        <taxon>Endopterygota</taxon>
        <taxon>Hymenoptera</taxon>
        <taxon>Apocrita</taxon>
        <taxon>Aculeata</taxon>
        <taxon>Formicoidea</taxon>
        <taxon>Formicidae</taxon>
        <taxon>Myrmicinae</taxon>
        <taxon>Cardiocondyla</taxon>
    </lineage>
</organism>
<accession>A0AAW2E6M3</accession>
<name>A0AAW2E6M3_9HYME</name>
<reference evidence="2 3" key="1">
    <citation type="submission" date="2023-03" db="EMBL/GenBank/DDBJ databases">
        <title>High recombination rates correlate with genetic variation in Cardiocondyla obscurior ants.</title>
        <authorList>
            <person name="Errbii M."/>
        </authorList>
    </citation>
    <scope>NUCLEOTIDE SEQUENCE [LARGE SCALE GENOMIC DNA]</scope>
    <source>
        <strain evidence="2">Alpha-2009</strain>
        <tissue evidence="2">Whole body</tissue>
    </source>
</reference>
<dbReference type="EMBL" id="JADYXP020000031">
    <property type="protein sequence ID" value="KAL0098927.1"/>
    <property type="molecule type" value="Genomic_DNA"/>
</dbReference>